<feature type="region of interest" description="Disordered" evidence="5">
    <location>
        <begin position="61"/>
        <end position="88"/>
    </location>
</feature>
<feature type="region of interest" description="Disordered" evidence="5">
    <location>
        <begin position="160"/>
        <end position="205"/>
    </location>
</feature>
<dbReference type="Pfam" id="PF25476">
    <property type="entry name" value="Ribosomal_L19e_C"/>
    <property type="match status" value="1"/>
</dbReference>
<evidence type="ECO:0000259" key="6">
    <source>
        <dbReference type="SMART" id="SM01416"/>
    </source>
</evidence>
<feature type="compositionally biased region" description="Low complexity" evidence="5">
    <location>
        <begin position="183"/>
        <end position="198"/>
    </location>
</feature>
<evidence type="ECO:0000313" key="7">
    <source>
        <dbReference type="EMBL" id="CAE0311707.1"/>
    </source>
</evidence>
<gene>
    <name evidence="7" type="ORF">FEHR0123_LOCUS6627</name>
</gene>
<organism evidence="7">
    <name type="scientific">Favella ehrenbergii</name>
    <dbReference type="NCBI Taxonomy" id="182087"/>
    <lineage>
        <taxon>Eukaryota</taxon>
        <taxon>Sar</taxon>
        <taxon>Alveolata</taxon>
        <taxon>Ciliophora</taxon>
        <taxon>Intramacronucleata</taxon>
        <taxon>Spirotrichea</taxon>
        <taxon>Choreotrichia</taxon>
        <taxon>Tintinnida</taxon>
        <taxon>Xystonellidae</taxon>
        <taxon>Favella</taxon>
    </lineage>
</organism>
<protein>
    <recommendedName>
        <fullName evidence="4">Ribosomal protein L19</fullName>
    </recommendedName>
</protein>
<dbReference type="InterPro" id="IPR039547">
    <property type="entry name" value="Ribosomal_eL19"/>
</dbReference>
<dbReference type="InterPro" id="IPR035970">
    <property type="entry name" value="60S_ribosomal_eL19_sf"/>
</dbReference>
<dbReference type="InterPro" id="IPR000196">
    <property type="entry name" value="Ribosomal_eL19_dom"/>
</dbReference>
<keyword evidence="3 4" id="KW-0687">Ribonucleoprotein</keyword>
<dbReference type="InterPro" id="IPR057259">
    <property type="entry name" value="Ribosomal_L19e"/>
</dbReference>
<dbReference type="PROSITE" id="PS00526">
    <property type="entry name" value="RIBOSOMAL_L19E"/>
    <property type="match status" value="1"/>
</dbReference>
<dbReference type="PANTHER" id="PTHR10722">
    <property type="entry name" value="60S RIBOSOMAL PROTEIN L19"/>
    <property type="match status" value="1"/>
</dbReference>
<name>A0A7S3I2C8_9SPIT</name>
<sequence length="205" mass="23938">MAFLRLQKRLAASVLKCGKKRVWIDPNETNEVALANSRKNIRKLVKDRLIMRKVVATHSRSRCKRWAEAKRKGRHQGRGKRKGAKNARMPARVLWMRRLRVLRRLLRRYRDQKKIDRHMYHKLYLAAKGNQFKNKNVLVEEIHKSKAEVIREADLEKQAEARRAKNAQRKEKRLVRKQIADGETPAPTPVATTEAAPTKGGKTKK</sequence>
<evidence type="ECO:0000256" key="1">
    <source>
        <dbReference type="ARBA" id="ARBA00011082"/>
    </source>
</evidence>
<keyword evidence="2 4" id="KW-0689">Ribosomal protein</keyword>
<comment type="similarity">
    <text evidence="1 4">Belongs to the eukaryotic ribosomal protein eL19 family.</text>
</comment>
<feature type="domain" description="Large ribosomal subunit protein eL19" evidence="6">
    <location>
        <begin position="3"/>
        <end position="146"/>
    </location>
</feature>
<evidence type="ECO:0000256" key="4">
    <source>
        <dbReference type="RuleBase" id="RU000574"/>
    </source>
</evidence>
<dbReference type="InterPro" id="IPR015972">
    <property type="entry name" value="Ribosomal_eL19_dom1"/>
</dbReference>
<dbReference type="GO" id="GO:0022625">
    <property type="term" value="C:cytosolic large ribosomal subunit"/>
    <property type="evidence" value="ECO:0007669"/>
    <property type="project" value="InterPro"/>
</dbReference>
<feature type="compositionally biased region" description="Basic residues" evidence="5">
    <location>
        <begin position="71"/>
        <end position="85"/>
    </location>
</feature>
<dbReference type="FunFam" id="1.10.1650.10:FF:000001">
    <property type="entry name" value="Ribosomal protein L19"/>
    <property type="match status" value="1"/>
</dbReference>
<dbReference type="Pfam" id="PF01280">
    <property type="entry name" value="Ribosomal_L19e"/>
    <property type="match status" value="1"/>
</dbReference>
<dbReference type="EMBL" id="HBIE01021753">
    <property type="protein sequence ID" value="CAE0311707.1"/>
    <property type="molecule type" value="Transcribed_RNA"/>
</dbReference>
<dbReference type="HAMAP" id="MF_01475">
    <property type="entry name" value="Ribosomal_eL19"/>
    <property type="match status" value="1"/>
</dbReference>
<dbReference type="GO" id="GO:0006412">
    <property type="term" value="P:translation"/>
    <property type="evidence" value="ECO:0007669"/>
    <property type="project" value="InterPro"/>
</dbReference>
<dbReference type="NCBIfam" id="NF006343">
    <property type="entry name" value="PRK08570.1"/>
    <property type="match status" value="1"/>
</dbReference>
<dbReference type="GO" id="GO:0003723">
    <property type="term" value="F:RNA binding"/>
    <property type="evidence" value="ECO:0007669"/>
    <property type="project" value="InterPro"/>
</dbReference>
<evidence type="ECO:0000256" key="2">
    <source>
        <dbReference type="ARBA" id="ARBA00022980"/>
    </source>
</evidence>
<feature type="compositionally biased region" description="Basic residues" evidence="5">
    <location>
        <begin position="164"/>
        <end position="176"/>
    </location>
</feature>
<accession>A0A7S3I2C8</accession>
<reference evidence="7" key="1">
    <citation type="submission" date="2021-01" db="EMBL/GenBank/DDBJ databases">
        <authorList>
            <person name="Corre E."/>
            <person name="Pelletier E."/>
            <person name="Niang G."/>
            <person name="Scheremetjew M."/>
            <person name="Finn R."/>
            <person name="Kale V."/>
            <person name="Holt S."/>
            <person name="Cochrane G."/>
            <person name="Meng A."/>
            <person name="Brown T."/>
            <person name="Cohen L."/>
        </authorList>
    </citation>
    <scope>NUCLEOTIDE SEQUENCE</scope>
    <source>
        <strain evidence="7">Fehren 1</strain>
    </source>
</reference>
<dbReference type="SMART" id="SM01416">
    <property type="entry name" value="Ribosomal_L19e"/>
    <property type="match status" value="1"/>
</dbReference>
<dbReference type="Gene3D" id="1.10.1650.10">
    <property type="match status" value="1"/>
</dbReference>
<proteinExistence type="inferred from homology"/>
<evidence type="ECO:0000256" key="5">
    <source>
        <dbReference type="SAM" id="MobiDB-lite"/>
    </source>
</evidence>
<dbReference type="FunFam" id="1.10.1200.240:FF:000001">
    <property type="entry name" value="Ribosomal protein L19"/>
    <property type="match status" value="1"/>
</dbReference>
<dbReference type="AlphaFoldDB" id="A0A7S3I2C8"/>
<dbReference type="GO" id="GO:0003735">
    <property type="term" value="F:structural constituent of ribosome"/>
    <property type="evidence" value="ECO:0007669"/>
    <property type="project" value="InterPro"/>
</dbReference>
<dbReference type="InterPro" id="IPR057260">
    <property type="entry name" value="Ribosomal_L19e_C"/>
</dbReference>
<dbReference type="SUPFAM" id="SSF48140">
    <property type="entry name" value="Ribosomal protein L19 (L19e)"/>
    <property type="match status" value="1"/>
</dbReference>
<dbReference type="Gene3D" id="1.10.1200.240">
    <property type="match status" value="1"/>
</dbReference>
<evidence type="ECO:0000256" key="3">
    <source>
        <dbReference type="ARBA" id="ARBA00023274"/>
    </source>
</evidence>
<dbReference type="InterPro" id="IPR023638">
    <property type="entry name" value="Ribosomal_eL19_CS"/>
</dbReference>